<dbReference type="AlphaFoldDB" id="A0A645E564"/>
<evidence type="ECO:0000313" key="1">
    <source>
        <dbReference type="EMBL" id="MPM96528.1"/>
    </source>
</evidence>
<proteinExistence type="predicted"/>
<reference evidence="1" key="1">
    <citation type="submission" date="2019-08" db="EMBL/GenBank/DDBJ databases">
        <authorList>
            <person name="Kucharzyk K."/>
            <person name="Murdoch R.W."/>
            <person name="Higgins S."/>
            <person name="Loffler F."/>
        </authorList>
    </citation>
    <scope>NUCLEOTIDE SEQUENCE</scope>
</reference>
<dbReference type="EMBL" id="VSSQ01042902">
    <property type="protein sequence ID" value="MPM96528.1"/>
    <property type="molecule type" value="Genomic_DNA"/>
</dbReference>
<name>A0A645E564_9ZZZZ</name>
<gene>
    <name evidence="1" type="ORF">SDC9_143692</name>
</gene>
<organism evidence="1">
    <name type="scientific">bioreactor metagenome</name>
    <dbReference type="NCBI Taxonomy" id="1076179"/>
    <lineage>
        <taxon>unclassified sequences</taxon>
        <taxon>metagenomes</taxon>
        <taxon>ecological metagenomes</taxon>
    </lineage>
</organism>
<protein>
    <submittedName>
        <fullName evidence="1">Uncharacterized protein</fullName>
    </submittedName>
</protein>
<sequence>MQAAAPQGVKLLQRLIQKLAVQLGIVGADNPLHHGRVGEGNIVEDAAAQKCVRQLLFRVGGDDNEGAVLRPDGFLCLRNVKLHSVQFPQEIVGKFQISLVDLVDQQNHLFFGLKRLAHLSKLDIFFYIVDAGLAELTVVQPGHGVIDIQAVLSLGGGFDVPNNQIEIQRLRRCLCQHGLARAGFALDEQGLLKRPGDVRHPQQLRRGDIVLCAFQFLHSTSMVKIP</sequence>
<comment type="caution">
    <text evidence="1">The sequence shown here is derived from an EMBL/GenBank/DDBJ whole genome shotgun (WGS) entry which is preliminary data.</text>
</comment>
<accession>A0A645E564</accession>